<dbReference type="AlphaFoldDB" id="A0A7S4AX73"/>
<feature type="transmembrane region" description="Helical" evidence="2">
    <location>
        <begin position="340"/>
        <end position="358"/>
    </location>
</feature>
<reference evidence="3" key="1">
    <citation type="submission" date="2021-01" db="EMBL/GenBank/DDBJ databases">
        <authorList>
            <person name="Corre E."/>
            <person name="Pelletier E."/>
            <person name="Niang G."/>
            <person name="Scheremetjew M."/>
            <person name="Finn R."/>
            <person name="Kale V."/>
            <person name="Holt S."/>
            <person name="Cochrane G."/>
            <person name="Meng A."/>
            <person name="Brown T."/>
            <person name="Cohen L."/>
        </authorList>
    </citation>
    <scope>NUCLEOTIDE SEQUENCE</scope>
    <source>
        <strain evidence="3">10249 10 AB</strain>
    </source>
</reference>
<name>A0A7S4AX73_9STRA</name>
<protein>
    <submittedName>
        <fullName evidence="3">Uncharacterized protein</fullName>
    </submittedName>
</protein>
<dbReference type="EMBL" id="HBIX01034776">
    <property type="protein sequence ID" value="CAE0729929.1"/>
    <property type="molecule type" value="Transcribed_RNA"/>
</dbReference>
<feature type="compositionally biased region" description="Polar residues" evidence="1">
    <location>
        <begin position="24"/>
        <end position="33"/>
    </location>
</feature>
<keyword evidence="2" id="KW-0472">Membrane</keyword>
<gene>
    <name evidence="3" type="ORF">PAUS00366_LOCUS22714</name>
</gene>
<feature type="compositionally biased region" description="Basic and acidic residues" evidence="1">
    <location>
        <begin position="12"/>
        <end position="23"/>
    </location>
</feature>
<organism evidence="3">
    <name type="scientific">Pseudo-nitzschia australis</name>
    <dbReference type="NCBI Taxonomy" id="44445"/>
    <lineage>
        <taxon>Eukaryota</taxon>
        <taxon>Sar</taxon>
        <taxon>Stramenopiles</taxon>
        <taxon>Ochrophyta</taxon>
        <taxon>Bacillariophyta</taxon>
        <taxon>Bacillariophyceae</taxon>
        <taxon>Bacillariophycidae</taxon>
        <taxon>Bacillariales</taxon>
        <taxon>Bacillariaceae</taxon>
        <taxon>Pseudo-nitzschia</taxon>
    </lineage>
</organism>
<feature type="region of interest" description="Disordered" evidence="1">
    <location>
        <begin position="1"/>
        <end position="48"/>
    </location>
</feature>
<evidence type="ECO:0000256" key="1">
    <source>
        <dbReference type="SAM" id="MobiDB-lite"/>
    </source>
</evidence>
<proteinExistence type="predicted"/>
<feature type="transmembrane region" description="Helical" evidence="2">
    <location>
        <begin position="530"/>
        <end position="555"/>
    </location>
</feature>
<sequence length="570" mass="64221">MKDVLHPPAPQTDRDDLEVKKNDFNQSIANSITNDEDDWDGPRKNSEQSIVNSVTNDEDDWIESKINSDGAAVSILPRPSNYETAFSTSSTRMNSCMDQKGNTIIEERRSTALLSSSIFEQELYPRDLFNQESFLIRYEHMMKGQEMEQINTLSHVQSLLEVLEDVQANEQRKADRNHKDLNQSNKLLKEFSFEDLKQLQKKLENLDEYDIIKIDKQFLMVLEILCEDKENSLAVNKIELNQEKISWAEIIQCYRYCVLGMQTLEIIGSHAIIRKRAKKRILAVLSLYRESSFADGNHSVTVQSRASDVVPSKMTHDDHVIISPDANWRSYKEKRIILPYSPHLVSFIIGLMVASILFHSYEVLAAHRDVSAVNSIQNVERPTVVNESLYSAGKEFEAQLLENTMENSSPKQSISSAMKVARHQLVPLMEEASAFKKISPLISNNRALIPIASTRMVSGIALSSSDFSQKATDFDTEQKSAFVDDENRNGKSTKNPSNDLKVASIMGAAATGVVFVLSSSSGMITAVSSWLPMGMTVMIATLAAHGVRDGISGIWRKLRRNSMKRKKTFI</sequence>
<keyword evidence="2" id="KW-1133">Transmembrane helix</keyword>
<evidence type="ECO:0000256" key="2">
    <source>
        <dbReference type="SAM" id="Phobius"/>
    </source>
</evidence>
<keyword evidence="2" id="KW-0812">Transmembrane</keyword>
<evidence type="ECO:0000313" key="3">
    <source>
        <dbReference type="EMBL" id="CAE0729929.1"/>
    </source>
</evidence>
<feature type="transmembrane region" description="Helical" evidence="2">
    <location>
        <begin position="502"/>
        <end position="524"/>
    </location>
</feature>
<accession>A0A7S4AX73</accession>